<comment type="caution">
    <text evidence="2">The sequence shown here is derived from an EMBL/GenBank/DDBJ whole genome shotgun (WGS) entry which is preliminary data.</text>
</comment>
<dbReference type="AlphaFoldDB" id="A0A0L6UVU7"/>
<sequence length="618" mass="71777">MLPFLLFRSQQVRMTLDSRLVGFLIFHQPAQEEGGIVGLIVRPALSSLHLGDARGPKNLYHRRCIIILLVESNPVPLAVTCGMLSERSTDELEPHVYKKKDQISLSFCIFPFNHIIYFSFIINFSQLFDHGFIFSQKCLSLFGIFFTIILHLLYTLEKFYRSFMHGELIRFGSKMHLKSAMQIRTSLHIVKNISRRSQNKKDRDEIVIYGNKMQTITEIDNNSCFYDNWDIHLFPLCMLIRKTGKIELKNIPSILSFQQVFPWIVLHFTGNSVLRQKKIYQGIYYGTFLKVTTGNIFLFNQPKKKKKKIGMKNFLTTQSLSSAYQKNKNLEILSLQRTKVKIFQSRTARFVPTLPSTQPMPITLCACSSCLKACFLFLHKLIPQIIFHQIIAFIISHLLRHEAELNYIAVSSRRFLPLTLLDLSFEIAVNLITSSAENNWRTNSNNLSKTHHWSNPTRYFSLFKIIESLWVCFSPFDFLMSMLLVLVLSFYPSILHSSLLCGQLCDFRWQSANSPFTMLFFWHPLNHKSNPIKVSWISCVSSLNVFWGIKINTGATQDSQRVYTCKWGIRDHGYIYVRWLQLSLYPIVGSVNNNKKKRSSIGMVSVRNFKTASRRLIY</sequence>
<keyword evidence="1" id="KW-0812">Transmembrane</keyword>
<evidence type="ECO:0000313" key="3">
    <source>
        <dbReference type="Proteomes" id="UP000037035"/>
    </source>
</evidence>
<dbReference type="EMBL" id="LAVV01008501">
    <property type="protein sequence ID" value="KNZ52624.1"/>
    <property type="molecule type" value="Genomic_DNA"/>
</dbReference>
<feature type="transmembrane region" description="Helical" evidence="1">
    <location>
        <begin position="251"/>
        <end position="270"/>
    </location>
</feature>
<dbReference type="Proteomes" id="UP000037035">
    <property type="component" value="Unassembled WGS sequence"/>
</dbReference>
<keyword evidence="1" id="KW-1133">Transmembrane helix</keyword>
<proteinExistence type="predicted"/>
<feature type="transmembrane region" description="Helical" evidence="1">
    <location>
        <begin position="134"/>
        <end position="154"/>
    </location>
</feature>
<keyword evidence="3" id="KW-1185">Reference proteome</keyword>
<reference evidence="2 3" key="1">
    <citation type="submission" date="2015-08" db="EMBL/GenBank/DDBJ databases">
        <title>Next Generation Sequencing and Analysis of the Genome of Puccinia sorghi L Schw, the Causal Agent of Maize Common Rust.</title>
        <authorList>
            <person name="Rochi L."/>
            <person name="Burguener G."/>
            <person name="Darino M."/>
            <person name="Turjanski A."/>
            <person name="Kreff E."/>
            <person name="Dieguez M.J."/>
            <person name="Sacco F."/>
        </authorList>
    </citation>
    <scope>NUCLEOTIDE SEQUENCE [LARGE SCALE GENOMIC DNA]</scope>
    <source>
        <strain evidence="2 3">RO10H11247</strain>
    </source>
</reference>
<keyword evidence="1" id="KW-0472">Membrane</keyword>
<evidence type="ECO:0000313" key="2">
    <source>
        <dbReference type="EMBL" id="KNZ52624.1"/>
    </source>
</evidence>
<name>A0A0L6UVU7_9BASI</name>
<protein>
    <submittedName>
        <fullName evidence="2">Uncharacterized protein</fullName>
    </submittedName>
</protein>
<feature type="transmembrane region" description="Helical" evidence="1">
    <location>
        <begin position="103"/>
        <end position="122"/>
    </location>
</feature>
<feature type="transmembrane region" description="Helical" evidence="1">
    <location>
        <begin position="282"/>
        <end position="299"/>
    </location>
</feature>
<dbReference type="VEuPathDB" id="FungiDB:VP01_349g4"/>
<feature type="transmembrane region" description="Helical" evidence="1">
    <location>
        <begin position="468"/>
        <end position="491"/>
    </location>
</feature>
<accession>A0A0L6UVU7</accession>
<gene>
    <name evidence="2" type="ORF">VP01_349g4</name>
</gene>
<evidence type="ECO:0000256" key="1">
    <source>
        <dbReference type="SAM" id="Phobius"/>
    </source>
</evidence>
<organism evidence="2 3">
    <name type="scientific">Puccinia sorghi</name>
    <dbReference type="NCBI Taxonomy" id="27349"/>
    <lineage>
        <taxon>Eukaryota</taxon>
        <taxon>Fungi</taxon>
        <taxon>Dikarya</taxon>
        <taxon>Basidiomycota</taxon>
        <taxon>Pucciniomycotina</taxon>
        <taxon>Pucciniomycetes</taxon>
        <taxon>Pucciniales</taxon>
        <taxon>Pucciniaceae</taxon>
        <taxon>Puccinia</taxon>
    </lineage>
</organism>